<gene>
    <name evidence="1" type="ORF">OZZ17_08830</name>
</gene>
<protein>
    <submittedName>
        <fullName evidence="1">Uncharacterized protein</fullName>
    </submittedName>
</protein>
<dbReference type="EMBL" id="JAPRAY010000011">
    <property type="protein sequence ID" value="MCZ0667651.1"/>
    <property type="molecule type" value="Genomic_DNA"/>
</dbReference>
<dbReference type="RefSeq" id="WP_009246937.1">
    <property type="nucleotide sequence ID" value="NZ_CAXULC010000029.1"/>
</dbReference>
<reference evidence="1" key="1">
    <citation type="submission" date="2022-11" db="EMBL/GenBank/DDBJ databases">
        <title>Temperate bacteriophages infecting mucin-degrading bacterium Ruminococcus gnavus from the human gut.</title>
        <authorList>
            <person name="Buttimer C."/>
        </authorList>
    </citation>
    <scope>NUCLEOTIDE SEQUENCE</scope>
    <source>
        <strain evidence="1">CCUG 49994</strain>
    </source>
</reference>
<dbReference type="Proteomes" id="UP001079535">
    <property type="component" value="Unassembled WGS sequence"/>
</dbReference>
<dbReference type="AlphaFoldDB" id="A0A9Q4HZH6"/>
<comment type="caution">
    <text evidence="1">The sequence shown here is derived from an EMBL/GenBank/DDBJ whole genome shotgun (WGS) entry which is preliminary data.</text>
</comment>
<evidence type="ECO:0000313" key="2">
    <source>
        <dbReference type="Proteomes" id="UP001079535"/>
    </source>
</evidence>
<evidence type="ECO:0000313" key="1">
    <source>
        <dbReference type="EMBL" id="MCZ0667651.1"/>
    </source>
</evidence>
<name>A0A9Q4HZH6_MEDGN</name>
<proteinExistence type="predicted"/>
<organism evidence="1 2">
    <name type="scientific">Mediterraneibacter gnavus</name>
    <name type="common">Ruminococcus gnavus</name>
    <dbReference type="NCBI Taxonomy" id="33038"/>
    <lineage>
        <taxon>Bacteria</taxon>
        <taxon>Bacillati</taxon>
        <taxon>Bacillota</taxon>
        <taxon>Clostridia</taxon>
        <taxon>Lachnospirales</taxon>
        <taxon>Lachnospiraceae</taxon>
        <taxon>Mediterraneibacter</taxon>
    </lineage>
</organism>
<accession>A0A9Q4HZH6</accession>
<sequence>MKKMGRPKSDNAKKKVLSIRVPDQLYSQMLAYAEQHKMNTTDIVLKGVEILLSEQKK</sequence>